<dbReference type="EMBL" id="JAPDRK010000010">
    <property type="protein sequence ID" value="KAJ9608325.1"/>
    <property type="molecule type" value="Genomic_DNA"/>
</dbReference>
<evidence type="ECO:0000313" key="4">
    <source>
        <dbReference type="Proteomes" id="UP001172673"/>
    </source>
</evidence>
<comment type="caution">
    <text evidence="3">The sequence shown here is derived from an EMBL/GenBank/DDBJ whole genome shotgun (WGS) entry which is preliminary data.</text>
</comment>
<dbReference type="PANTHER" id="PTHR11559">
    <property type="entry name" value="CARBOXYLESTERASE"/>
    <property type="match status" value="1"/>
</dbReference>
<dbReference type="InterPro" id="IPR029058">
    <property type="entry name" value="AB_hydrolase_fold"/>
</dbReference>
<evidence type="ECO:0000256" key="1">
    <source>
        <dbReference type="SAM" id="SignalP"/>
    </source>
</evidence>
<organism evidence="3 4">
    <name type="scientific">Cladophialophora chaetospira</name>
    <dbReference type="NCBI Taxonomy" id="386627"/>
    <lineage>
        <taxon>Eukaryota</taxon>
        <taxon>Fungi</taxon>
        <taxon>Dikarya</taxon>
        <taxon>Ascomycota</taxon>
        <taxon>Pezizomycotina</taxon>
        <taxon>Eurotiomycetes</taxon>
        <taxon>Chaetothyriomycetidae</taxon>
        <taxon>Chaetothyriales</taxon>
        <taxon>Herpotrichiellaceae</taxon>
        <taxon>Cladophialophora</taxon>
    </lineage>
</organism>
<dbReference type="Proteomes" id="UP001172673">
    <property type="component" value="Unassembled WGS sequence"/>
</dbReference>
<dbReference type="AlphaFoldDB" id="A0AA38X7K1"/>
<proteinExistence type="predicted"/>
<feature type="chain" id="PRO_5041429602" description="Carboxylesterase type B domain-containing protein" evidence="1">
    <location>
        <begin position="24"/>
        <end position="566"/>
    </location>
</feature>
<accession>A0AA38X7K1</accession>
<reference evidence="3" key="1">
    <citation type="submission" date="2022-10" db="EMBL/GenBank/DDBJ databases">
        <title>Culturing micro-colonial fungi from biological soil crusts in the Mojave desert and describing Neophaeococcomyces mojavensis, and introducing the new genera and species Taxawa tesnikishii.</title>
        <authorList>
            <person name="Kurbessoian T."/>
            <person name="Stajich J.E."/>
        </authorList>
    </citation>
    <scope>NUCLEOTIDE SEQUENCE</scope>
    <source>
        <strain evidence="3">TK_41</strain>
    </source>
</reference>
<protein>
    <recommendedName>
        <fullName evidence="2">Carboxylesterase type B domain-containing protein</fullName>
    </recommendedName>
</protein>
<dbReference type="InterPro" id="IPR050309">
    <property type="entry name" value="Type-B_Carboxylest/Lipase"/>
</dbReference>
<gene>
    <name evidence="3" type="ORF">H2200_007313</name>
</gene>
<dbReference type="InterPro" id="IPR002018">
    <property type="entry name" value="CarbesteraseB"/>
</dbReference>
<feature type="signal peptide" evidence="1">
    <location>
        <begin position="1"/>
        <end position="23"/>
    </location>
</feature>
<keyword evidence="1" id="KW-0732">Signal</keyword>
<name>A0AA38X7K1_9EURO</name>
<feature type="domain" description="Carboxylesterase type B" evidence="2">
    <location>
        <begin position="30"/>
        <end position="530"/>
    </location>
</feature>
<dbReference type="Pfam" id="PF00135">
    <property type="entry name" value="COesterase"/>
    <property type="match status" value="1"/>
</dbReference>
<dbReference type="SUPFAM" id="SSF53474">
    <property type="entry name" value="alpha/beta-Hydrolases"/>
    <property type="match status" value="1"/>
</dbReference>
<sequence>MHLQSLHHVSVLAAAVYSTATFAGPLAQGPTVQTTAATFVGNASISGIDQFLGIPFAHPPVGALRFANPEPLALSALANPFQATAYGPGCLQDPLFGLYNGLSENCLTLNIIRPSGIPSSASLPVLFWIYGGGNENGQSIYYNGTALVQYSIQIGQPVIYVATNYRLSGFGFLNSPAFQALNSSNLGLKDQYLALEWAHVNIAAFGGNPNKTVIFGESAGAWDCQSQLHRAYSLNETKRLFQGMITESGSAGTLSAPQIQPPAAGVAAYNNLLNQTNCTHAANSVACLRQVDVSVLSPLLVEGAFGFQYTLDHDWFDKNLTEILVNYEFAKIPIIHGCNLDEGSVFMPDPFNPPNRTALIDYVTPLLNNASALAKNVVGVYESLNDTALGKGFNSDPTAGHDFWTAVAVYGDVNMHLGRRAFLKLASKRVPAWGYYFKQQPPLSQMNLSYEYPGLSSEYARRVAVQHGSELAYVFGEASHLEGATPGDVNVTTTVMNAWISFAYKLNPNNKGVPHWPVYNSTKQGVTLVLADQGNETISAQPDILRQKVYGAWNTALKKIGRPALY</sequence>
<keyword evidence="4" id="KW-1185">Reference proteome</keyword>
<dbReference type="Gene3D" id="3.40.50.1820">
    <property type="entry name" value="alpha/beta hydrolase"/>
    <property type="match status" value="1"/>
</dbReference>
<evidence type="ECO:0000259" key="2">
    <source>
        <dbReference type="Pfam" id="PF00135"/>
    </source>
</evidence>
<evidence type="ECO:0000313" key="3">
    <source>
        <dbReference type="EMBL" id="KAJ9608325.1"/>
    </source>
</evidence>